<comment type="caution">
    <text evidence="1">The sequence shown here is derived from an EMBL/GenBank/DDBJ whole genome shotgun (WGS) entry which is preliminary data.</text>
</comment>
<name>A0A9N9LI61_9HELO</name>
<evidence type="ECO:0000313" key="2">
    <source>
        <dbReference type="Proteomes" id="UP000701801"/>
    </source>
</evidence>
<evidence type="ECO:0000313" key="1">
    <source>
        <dbReference type="EMBL" id="CAG8973585.1"/>
    </source>
</evidence>
<dbReference type="EMBL" id="CAJVRM010000075">
    <property type="protein sequence ID" value="CAG8973585.1"/>
    <property type="molecule type" value="Genomic_DNA"/>
</dbReference>
<gene>
    <name evidence="1" type="ORF">HYALB_00009654</name>
</gene>
<organism evidence="1 2">
    <name type="scientific">Hymenoscyphus albidus</name>
    <dbReference type="NCBI Taxonomy" id="595503"/>
    <lineage>
        <taxon>Eukaryota</taxon>
        <taxon>Fungi</taxon>
        <taxon>Dikarya</taxon>
        <taxon>Ascomycota</taxon>
        <taxon>Pezizomycotina</taxon>
        <taxon>Leotiomycetes</taxon>
        <taxon>Helotiales</taxon>
        <taxon>Helotiaceae</taxon>
        <taxon>Hymenoscyphus</taxon>
    </lineage>
</organism>
<proteinExistence type="predicted"/>
<sequence length="108" mass="11313">MLLLFQKIVPYLRPQFYALPKKTINGSDIAHSLKLFALTTSRATAIRIETRTTAAALEIAQAVGDGTSPAILSTDEGSLVLAAAKLGLADVVCASIWIDALAGADEEG</sequence>
<accession>A0A9N9LI61</accession>
<keyword evidence="2" id="KW-1185">Reference proteome</keyword>
<reference evidence="1" key="1">
    <citation type="submission" date="2021-07" db="EMBL/GenBank/DDBJ databases">
        <authorList>
            <person name="Durling M."/>
        </authorList>
    </citation>
    <scope>NUCLEOTIDE SEQUENCE</scope>
</reference>
<dbReference type="AlphaFoldDB" id="A0A9N9LI61"/>
<protein>
    <submittedName>
        <fullName evidence="1">Uncharacterized protein</fullName>
    </submittedName>
</protein>
<dbReference type="Proteomes" id="UP000701801">
    <property type="component" value="Unassembled WGS sequence"/>
</dbReference>